<comment type="caution">
    <text evidence="2">The sequence shown here is derived from an EMBL/GenBank/DDBJ whole genome shotgun (WGS) entry which is preliminary data.</text>
</comment>
<gene>
    <name evidence="2" type="ORF">LEP1GSC116_1613</name>
</gene>
<organism evidence="2 3">
    <name type="scientific">Leptospira interrogans serovar Icterohaemorrhagiae str. Verdun HP</name>
    <dbReference type="NCBI Taxonomy" id="1049910"/>
    <lineage>
        <taxon>Bacteria</taxon>
        <taxon>Pseudomonadati</taxon>
        <taxon>Spirochaetota</taxon>
        <taxon>Spirochaetia</taxon>
        <taxon>Leptospirales</taxon>
        <taxon>Leptospiraceae</taxon>
        <taxon>Leptospira</taxon>
    </lineage>
</organism>
<dbReference type="EMBL" id="AHNZ02000362">
    <property type="protein sequence ID" value="EMO05847.1"/>
    <property type="molecule type" value="Genomic_DNA"/>
</dbReference>
<sequence>MKKHFILSENGSETFWQIELSGYSLIISFGKTGSSGNVKFSILKIENNVLRNFKN</sequence>
<dbReference type="InterPro" id="IPR008893">
    <property type="entry name" value="WGR_domain"/>
</dbReference>
<dbReference type="Proteomes" id="UP000012092">
    <property type="component" value="Unassembled WGS sequence"/>
</dbReference>
<evidence type="ECO:0000313" key="3">
    <source>
        <dbReference type="Proteomes" id="UP000012092"/>
    </source>
</evidence>
<proteinExistence type="predicted"/>
<dbReference type="AlphaFoldDB" id="M6RCF8"/>
<name>M6RCF8_LEPIR</name>
<evidence type="ECO:0000313" key="2">
    <source>
        <dbReference type="EMBL" id="EMO05847.1"/>
    </source>
</evidence>
<dbReference type="Gene3D" id="2.20.140.10">
    <property type="entry name" value="WGR domain"/>
    <property type="match status" value="1"/>
</dbReference>
<evidence type="ECO:0000259" key="1">
    <source>
        <dbReference type="Pfam" id="PF05406"/>
    </source>
</evidence>
<dbReference type="Pfam" id="PF05406">
    <property type="entry name" value="WGR"/>
    <property type="match status" value="1"/>
</dbReference>
<protein>
    <recommendedName>
        <fullName evidence="1">WGR domain-containing protein</fullName>
    </recommendedName>
</protein>
<reference evidence="2 3" key="1">
    <citation type="submission" date="2013-01" db="EMBL/GenBank/DDBJ databases">
        <authorList>
            <person name="Harkins D.M."/>
            <person name="Durkin A.S."/>
            <person name="Brinkac L.M."/>
            <person name="Haft D.H."/>
            <person name="Selengut J.D."/>
            <person name="Sanka R."/>
            <person name="DePew J."/>
            <person name="Purushe J."/>
            <person name="Picardeau M."/>
            <person name="Werts C."/>
            <person name="Goarant C."/>
            <person name="Vinetz J.M."/>
            <person name="Sutton G.G."/>
            <person name="Nierman W.C."/>
            <person name="Fouts D.E."/>
        </authorList>
    </citation>
    <scope>NUCLEOTIDE SEQUENCE [LARGE SCALE GENOMIC DNA]</scope>
    <source>
        <strain evidence="2 3">Verdun HP</strain>
    </source>
</reference>
<feature type="domain" description="WGR" evidence="1">
    <location>
        <begin position="8"/>
        <end position="52"/>
    </location>
</feature>
<accession>M6RCF8</accession>